<keyword evidence="5" id="KW-0677">Repeat</keyword>
<dbReference type="PRINTS" id="PR00381">
    <property type="entry name" value="KINESINLIGHT"/>
</dbReference>
<reference evidence="12 13" key="1">
    <citation type="submission" date="2017-06" db="EMBL/GenBank/DDBJ databases">
        <title>Sequencing and comparative analysis of myxobacterial genomes.</title>
        <authorList>
            <person name="Rupp O."/>
            <person name="Goesmann A."/>
            <person name="Sogaard-Andersen L."/>
        </authorList>
    </citation>
    <scope>NUCLEOTIDE SEQUENCE [LARGE SCALE GENOMIC DNA]</scope>
    <source>
        <strain evidence="12 13">DSM 52655</strain>
    </source>
</reference>
<evidence type="ECO:0000313" key="13">
    <source>
        <dbReference type="Proteomes" id="UP000217257"/>
    </source>
</evidence>
<comment type="similarity">
    <text evidence="2">Belongs to the kinesin light chain family.</text>
</comment>
<dbReference type="InterPro" id="IPR024983">
    <property type="entry name" value="CHAT_dom"/>
</dbReference>
<dbReference type="Proteomes" id="UP000217257">
    <property type="component" value="Chromosome"/>
</dbReference>
<dbReference type="Pfam" id="PF13374">
    <property type="entry name" value="TPR_10"/>
    <property type="match status" value="3"/>
</dbReference>
<accession>A0A250IY37</accession>
<dbReference type="Pfam" id="PF12770">
    <property type="entry name" value="CHAT"/>
    <property type="match status" value="1"/>
</dbReference>
<dbReference type="SMART" id="SM00028">
    <property type="entry name" value="TPR"/>
    <property type="match status" value="10"/>
</dbReference>
<evidence type="ECO:0000313" key="12">
    <source>
        <dbReference type="EMBL" id="ATB36127.1"/>
    </source>
</evidence>
<dbReference type="PROSITE" id="PS50005">
    <property type="entry name" value="TPR"/>
    <property type="match status" value="2"/>
</dbReference>
<evidence type="ECO:0000256" key="7">
    <source>
        <dbReference type="ARBA" id="ARBA00023054"/>
    </source>
</evidence>
<dbReference type="GO" id="GO:0005737">
    <property type="term" value="C:cytoplasm"/>
    <property type="evidence" value="ECO:0007669"/>
    <property type="project" value="TreeGrafter"/>
</dbReference>
<dbReference type="GO" id="GO:0019894">
    <property type="term" value="F:kinesin binding"/>
    <property type="evidence" value="ECO:0007669"/>
    <property type="project" value="TreeGrafter"/>
</dbReference>
<dbReference type="PANTHER" id="PTHR45783:SF3">
    <property type="entry name" value="KINESIN LIGHT CHAIN"/>
    <property type="match status" value="1"/>
</dbReference>
<evidence type="ECO:0000256" key="9">
    <source>
        <dbReference type="ARBA" id="ARBA00023212"/>
    </source>
</evidence>
<dbReference type="Pfam" id="PF13424">
    <property type="entry name" value="TPR_12"/>
    <property type="match status" value="4"/>
</dbReference>
<evidence type="ECO:0000256" key="3">
    <source>
        <dbReference type="ARBA" id="ARBA00022490"/>
    </source>
</evidence>
<dbReference type="KEGG" id="cfus:CYFUS_001541"/>
<evidence type="ECO:0000256" key="5">
    <source>
        <dbReference type="ARBA" id="ARBA00022737"/>
    </source>
</evidence>
<dbReference type="GO" id="GO:0007018">
    <property type="term" value="P:microtubule-based movement"/>
    <property type="evidence" value="ECO:0007669"/>
    <property type="project" value="TreeGrafter"/>
</dbReference>
<comment type="subcellular location">
    <subcellularLocation>
        <location evidence="1">Cytoplasm</location>
        <location evidence="1">Cytoskeleton</location>
    </subcellularLocation>
</comment>
<dbReference type="PANTHER" id="PTHR45783">
    <property type="entry name" value="KINESIN LIGHT CHAIN"/>
    <property type="match status" value="1"/>
</dbReference>
<dbReference type="AlphaFoldDB" id="A0A250IY37"/>
<dbReference type="EMBL" id="CP022098">
    <property type="protein sequence ID" value="ATB36127.1"/>
    <property type="molecule type" value="Genomic_DNA"/>
</dbReference>
<name>A0A250IY37_9BACT</name>
<protein>
    <recommendedName>
        <fullName evidence="11">CHAT domain-containing protein</fullName>
    </recommendedName>
</protein>
<dbReference type="InterPro" id="IPR011990">
    <property type="entry name" value="TPR-like_helical_dom_sf"/>
</dbReference>
<gene>
    <name evidence="12" type="ORF">CYFUS_001541</name>
</gene>
<dbReference type="InterPro" id="IPR019734">
    <property type="entry name" value="TPR_rpt"/>
</dbReference>
<evidence type="ECO:0000256" key="6">
    <source>
        <dbReference type="ARBA" id="ARBA00022803"/>
    </source>
</evidence>
<dbReference type="Gene3D" id="1.25.40.10">
    <property type="entry name" value="Tetratricopeptide repeat domain"/>
    <property type="match status" value="3"/>
</dbReference>
<keyword evidence="8" id="KW-0505">Motor protein</keyword>
<dbReference type="RefSeq" id="WP_232537428.1">
    <property type="nucleotide sequence ID" value="NZ_CP022098.1"/>
</dbReference>
<keyword evidence="3" id="KW-0963">Cytoplasm</keyword>
<dbReference type="GO" id="GO:0005871">
    <property type="term" value="C:kinesin complex"/>
    <property type="evidence" value="ECO:0007669"/>
    <property type="project" value="InterPro"/>
</dbReference>
<evidence type="ECO:0000256" key="2">
    <source>
        <dbReference type="ARBA" id="ARBA00009622"/>
    </source>
</evidence>
<evidence type="ECO:0000256" key="4">
    <source>
        <dbReference type="ARBA" id="ARBA00022701"/>
    </source>
</evidence>
<dbReference type="InterPro" id="IPR002151">
    <property type="entry name" value="Kinesin_light"/>
</dbReference>
<evidence type="ECO:0000256" key="10">
    <source>
        <dbReference type="PROSITE-ProRule" id="PRU00339"/>
    </source>
</evidence>
<keyword evidence="7" id="KW-0175">Coiled coil</keyword>
<feature type="repeat" description="TPR" evidence="10">
    <location>
        <begin position="116"/>
        <end position="149"/>
    </location>
</feature>
<evidence type="ECO:0000256" key="1">
    <source>
        <dbReference type="ARBA" id="ARBA00004245"/>
    </source>
</evidence>
<feature type="repeat" description="TPR" evidence="10">
    <location>
        <begin position="410"/>
        <end position="443"/>
    </location>
</feature>
<keyword evidence="6 10" id="KW-0802">TPR repeat</keyword>
<dbReference type="SUPFAM" id="SSF48452">
    <property type="entry name" value="TPR-like"/>
    <property type="match status" value="3"/>
</dbReference>
<keyword evidence="9" id="KW-0206">Cytoskeleton</keyword>
<dbReference type="GO" id="GO:0005874">
    <property type="term" value="C:microtubule"/>
    <property type="evidence" value="ECO:0007669"/>
    <property type="project" value="UniProtKB-KW"/>
</dbReference>
<keyword evidence="4" id="KW-0493">Microtubule</keyword>
<sequence>MEAERYAEVVPLAERALELREAALGETHLEVARCLNLLGDALQAQGRYTRAEPILQRGLAIREVALGKSHPDVANSLNNLAILYEAQGLYAQARPLLERSLAIRETALGKHHPAVAGSLNNLARLYEVQGLYAQAQSLYERALAIKETALGKSHPDVANSLNNLANLYGDQGLYARVEPLLERALEIKETALGKSSPAVAIILSNLAINHWNQGLYARAEPLLERALAIQEEALGKHHPAVANTLNSLGVLYKTQGLLARAEPLLERALAIQEEALGKHHPAVANSLSNLARLHEAQGLYARAEPLLERALAIQEEALGKHHPAVASSLSKLALLYQAQGLYARAEPLHERALAIWETAFGRHHPDVGHSLNNLADLYLAQGLHARAEPLYERALATFDAALGKSHPNISRSLNGLARLRLAQQRLDEALPLFERAITVSEKHLRQEVLGSSEAGLARLLQLLRDEEEGLYSLVRVRPDNARVRHLALSAALLRKGRSVEELADTSRIIYRGLGQADREAFERLRALRTQRSKLSLSGSGSLSPADYQRRLEELATQSDAIEADLSKRSEPLRAHSALPPPAEIIERVAAALPREGALIELITYRDSPLVPEPGTPPSGSPGELRYLALLLFADGRTAALDLGPAAPIDRAAQRLHDALASRAVSYQSAAQALYALAFRPLVPLLGKAQRLFLSPDGQLSLIPFAALHDGSRFLVDAWDLTYLTSGKDLLPRPEDSTPPRAMVVLADPEFDSAAPSLAARAEPVSAERSAPLERFFSTPRSVVFDQPWPPLPGTRKEAEAIQRLLPQAQLLLGRDATKEALLKLPTPGLLHIATHGFFLEDAPVPAGTRAVKYFGAVGEAGPTRRPPDPLLRSGLVLAGAHAPEAQPGSRRREDSLVTALELAGLNLWGTQLVVLSACDTGRGDIKLGQGVHGLRRALMVAGAQTLVTSLWKVNDETTRELMESYYGGLLSGQGLTAALGTAMRTLRQKHPHPHFWAPFILLGKDGPLRGLTPHTGAPPIP</sequence>
<organism evidence="12 13">
    <name type="scientific">Cystobacter fuscus</name>
    <dbReference type="NCBI Taxonomy" id="43"/>
    <lineage>
        <taxon>Bacteria</taxon>
        <taxon>Pseudomonadati</taxon>
        <taxon>Myxococcota</taxon>
        <taxon>Myxococcia</taxon>
        <taxon>Myxococcales</taxon>
        <taxon>Cystobacterineae</taxon>
        <taxon>Archangiaceae</taxon>
        <taxon>Cystobacter</taxon>
    </lineage>
</organism>
<feature type="domain" description="CHAT" evidence="11">
    <location>
        <begin position="668"/>
        <end position="1003"/>
    </location>
</feature>
<proteinExistence type="inferred from homology"/>
<evidence type="ECO:0000259" key="11">
    <source>
        <dbReference type="Pfam" id="PF12770"/>
    </source>
</evidence>
<evidence type="ECO:0000256" key="8">
    <source>
        <dbReference type="ARBA" id="ARBA00023175"/>
    </source>
</evidence>